<dbReference type="AlphaFoldDB" id="A0A2W7NKU5"/>
<dbReference type="EMBL" id="QKZN01000006">
    <property type="protein sequence ID" value="PZX27072.1"/>
    <property type="molecule type" value="Genomic_DNA"/>
</dbReference>
<protein>
    <submittedName>
        <fullName evidence="1">Uncharacterized protein</fullName>
    </submittedName>
</protein>
<organism evidence="1 4">
    <name type="scientific">Cupriavidus phytorum</name>
    <dbReference type="NCBI Taxonomy" id="3024399"/>
    <lineage>
        <taxon>Bacteria</taxon>
        <taxon>Pseudomonadati</taxon>
        <taxon>Pseudomonadota</taxon>
        <taxon>Betaproteobacteria</taxon>
        <taxon>Burkholderiales</taxon>
        <taxon>Burkholderiaceae</taxon>
        <taxon>Cupriavidus</taxon>
    </lineage>
</organism>
<feature type="non-terminal residue" evidence="1">
    <location>
        <position position="27"/>
    </location>
</feature>
<evidence type="ECO:0000313" key="3">
    <source>
        <dbReference type="EMBL" id="PZX34757.1"/>
    </source>
</evidence>
<keyword evidence="4" id="KW-1185">Reference proteome</keyword>
<dbReference type="Proteomes" id="UP000249638">
    <property type="component" value="Unassembled WGS sequence"/>
</dbReference>
<accession>A0A2W7NKU5</accession>
<dbReference type="EMBL" id="QKZN01000001">
    <property type="protein sequence ID" value="PZX34757.1"/>
    <property type="molecule type" value="Genomic_DNA"/>
</dbReference>
<gene>
    <name evidence="3" type="ORF">C7416_1011044</name>
    <name evidence="2" type="ORF">C7416_106362</name>
    <name evidence="1" type="ORF">C7416_1251</name>
</gene>
<reference evidence="1" key="1">
    <citation type="submission" date="2018-06" db="EMBL/GenBank/DDBJ databases">
        <title>Genomic Encyclopedia of Type Strains, Phase IV (KMG-V): Genome sequencing to study the core and pangenomes of soil and plant-associated prokaryotes.</title>
        <authorList>
            <person name="Whitman W."/>
        </authorList>
    </citation>
    <scope>NUCLEOTIDE SEQUENCE [LARGE SCALE GENOMIC DNA]</scope>
    <source>
        <strain evidence="1">MLR2-44</strain>
    </source>
</reference>
<evidence type="ECO:0000313" key="2">
    <source>
        <dbReference type="EMBL" id="PZX27072.1"/>
    </source>
</evidence>
<evidence type="ECO:0000313" key="4">
    <source>
        <dbReference type="Proteomes" id="UP000249638"/>
    </source>
</evidence>
<dbReference type="EMBL" id="QKZN01000025">
    <property type="protein sequence ID" value="PZX20898.1"/>
    <property type="molecule type" value="Genomic_DNA"/>
</dbReference>
<name>A0A2W7NKU5_9BURK</name>
<comment type="caution">
    <text evidence="1">The sequence shown here is derived from an EMBL/GenBank/DDBJ whole genome shotgun (WGS) entry which is preliminary data.</text>
</comment>
<evidence type="ECO:0000313" key="1">
    <source>
        <dbReference type="EMBL" id="PZX20898.1"/>
    </source>
</evidence>
<proteinExistence type="predicted"/>
<sequence>MEGGSGWRMKRYPAEYKEWVVEQMMPP</sequence>